<dbReference type="EMBL" id="SNSC02000014">
    <property type="protein sequence ID" value="TID18373.1"/>
    <property type="molecule type" value="Genomic_DNA"/>
</dbReference>
<feature type="transmembrane region" description="Helical" evidence="11">
    <location>
        <begin position="181"/>
        <end position="203"/>
    </location>
</feature>
<dbReference type="InterPro" id="IPR017871">
    <property type="entry name" value="ABC_transporter-like_CS"/>
</dbReference>
<dbReference type="CDD" id="cd18580">
    <property type="entry name" value="ABC_6TM_ABCC_D2"/>
    <property type="match status" value="1"/>
</dbReference>
<dbReference type="Proteomes" id="UP000298493">
    <property type="component" value="Unassembled WGS sequence"/>
</dbReference>
<feature type="domain" description="ABC transmembrane type-1" evidence="13">
    <location>
        <begin position="389"/>
        <end position="665"/>
    </location>
</feature>
<evidence type="ECO:0000256" key="3">
    <source>
        <dbReference type="ARBA" id="ARBA00022448"/>
    </source>
</evidence>
<feature type="transmembrane region" description="Helical" evidence="11">
    <location>
        <begin position="1144"/>
        <end position="1164"/>
    </location>
</feature>
<keyword evidence="9 11" id="KW-0472">Membrane</keyword>
<evidence type="ECO:0000256" key="5">
    <source>
        <dbReference type="ARBA" id="ARBA00022692"/>
    </source>
</evidence>
<feature type="transmembrane region" description="Helical" evidence="11">
    <location>
        <begin position="1043"/>
        <end position="1067"/>
    </location>
</feature>
<dbReference type="CDD" id="cd18579">
    <property type="entry name" value="ABC_6TM_ABCC_D1"/>
    <property type="match status" value="1"/>
</dbReference>
<organism evidence="14 15">
    <name type="scientific">Venturia nashicola</name>
    <dbReference type="NCBI Taxonomy" id="86259"/>
    <lineage>
        <taxon>Eukaryota</taxon>
        <taxon>Fungi</taxon>
        <taxon>Dikarya</taxon>
        <taxon>Ascomycota</taxon>
        <taxon>Pezizomycotina</taxon>
        <taxon>Dothideomycetes</taxon>
        <taxon>Pleosporomycetidae</taxon>
        <taxon>Venturiales</taxon>
        <taxon>Venturiaceae</taxon>
        <taxon>Venturia</taxon>
    </lineage>
</organism>
<keyword evidence="6" id="KW-0547">Nucleotide-binding</keyword>
<feature type="transmembrane region" description="Helical" evidence="11">
    <location>
        <begin position="1117"/>
        <end position="1138"/>
    </location>
</feature>
<dbReference type="Pfam" id="PF00005">
    <property type="entry name" value="ABC_tran"/>
    <property type="match status" value="2"/>
</dbReference>
<comment type="similarity">
    <text evidence="2">Belongs to the ABC transporter superfamily. ABCC family. Conjugate transporter (TC 3.A.1.208) subfamily.</text>
</comment>
<dbReference type="GO" id="GO:0005886">
    <property type="term" value="C:plasma membrane"/>
    <property type="evidence" value="ECO:0007669"/>
    <property type="project" value="UniProtKB-SubCell"/>
</dbReference>
<evidence type="ECO:0000256" key="7">
    <source>
        <dbReference type="ARBA" id="ARBA00022840"/>
    </source>
</evidence>
<gene>
    <name evidence="14" type="ORF">E6O75_ATG06449</name>
</gene>
<keyword evidence="15" id="KW-1185">Reference proteome</keyword>
<feature type="transmembrane region" description="Helical" evidence="11">
    <location>
        <begin position="517"/>
        <end position="536"/>
    </location>
</feature>
<dbReference type="GO" id="GO:0140359">
    <property type="term" value="F:ABC-type transporter activity"/>
    <property type="evidence" value="ECO:0007669"/>
    <property type="project" value="InterPro"/>
</dbReference>
<dbReference type="InterPro" id="IPR003593">
    <property type="entry name" value="AAA+_ATPase"/>
</dbReference>
<feature type="transmembrane region" description="Helical" evidence="11">
    <location>
        <begin position="997"/>
        <end position="1023"/>
    </location>
</feature>
<dbReference type="PANTHER" id="PTHR24223">
    <property type="entry name" value="ATP-BINDING CASSETTE SUB-FAMILY C"/>
    <property type="match status" value="1"/>
</dbReference>
<evidence type="ECO:0000256" key="11">
    <source>
        <dbReference type="SAM" id="Phobius"/>
    </source>
</evidence>
<dbReference type="Gene3D" id="1.20.1560.10">
    <property type="entry name" value="ABC transporter type 1, transmembrane domain"/>
    <property type="match status" value="2"/>
</dbReference>
<feature type="transmembrane region" description="Helical" evidence="11">
    <location>
        <begin position="379"/>
        <end position="398"/>
    </location>
</feature>
<evidence type="ECO:0000256" key="10">
    <source>
        <dbReference type="ARBA" id="ARBA00023180"/>
    </source>
</evidence>
<dbReference type="PROSITE" id="PS50893">
    <property type="entry name" value="ABC_TRANSPORTER_2"/>
    <property type="match status" value="2"/>
</dbReference>
<feature type="domain" description="ABC transporter" evidence="12">
    <location>
        <begin position="725"/>
        <end position="952"/>
    </location>
</feature>
<comment type="caution">
    <text evidence="14">The sequence shown here is derived from an EMBL/GenBank/DDBJ whole genome shotgun (WGS) entry which is preliminary data.</text>
</comment>
<dbReference type="GO" id="GO:0005524">
    <property type="term" value="F:ATP binding"/>
    <property type="evidence" value="ECO:0007669"/>
    <property type="project" value="UniProtKB-KW"/>
</dbReference>
<feature type="domain" description="ABC transmembrane type-1" evidence="13">
    <location>
        <begin position="1013"/>
        <end position="1286"/>
    </location>
</feature>
<dbReference type="InterPro" id="IPR027417">
    <property type="entry name" value="P-loop_NTPase"/>
</dbReference>
<accession>A0A4Z1NXV6</accession>
<dbReference type="InterPro" id="IPR003439">
    <property type="entry name" value="ABC_transporter-like_ATP-bd"/>
</dbReference>
<dbReference type="InterPro" id="IPR044726">
    <property type="entry name" value="ABCC_6TM_D2"/>
</dbReference>
<evidence type="ECO:0000313" key="14">
    <source>
        <dbReference type="EMBL" id="TID18373.1"/>
    </source>
</evidence>
<feature type="transmembrane region" description="Helical" evidence="11">
    <location>
        <begin position="209"/>
        <end position="232"/>
    </location>
</feature>
<dbReference type="InterPro" id="IPR044746">
    <property type="entry name" value="ABCC_6TM_D1"/>
</dbReference>
<dbReference type="PANTHER" id="PTHR24223:SF399">
    <property type="entry name" value="ABC TRANSPORTER ATNG"/>
    <property type="match status" value="1"/>
</dbReference>
<dbReference type="Pfam" id="PF00664">
    <property type="entry name" value="ABC_membrane"/>
    <property type="match status" value="2"/>
</dbReference>
<evidence type="ECO:0000256" key="2">
    <source>
        <dbReference type="ARBA" id="ARBA00009726"/>
    </source>
</evidence>
<dbReference type="SMART" id="SM00382">
    <property type="entry name" value="AAA"/>
    <property type="match status" value="2"/>
</dbReference>
<dbReference type="STRING" id="86259.A0A4Z1NXV6"/>
<proteinExistence type="inferred from homology"/>
<evidence type="ECO:0000259" key="12">
    <source>
        <dbReference type="PROSITE" id="PS50893"/>
    </source>
</evidence>
<dbReference type="FunFam" id="1.20.1560.10:FF:000066">
    <property type="entry name" value="ABC multidrug transporter (Eurofung)"/>
    <property type="match status" value="1"/>
</dbReference>
<dbReference type="InterPro" id="IPR050173">
    <property type="entry name" value="ABC_transporter_C-like"/>
</dbReference>
<dbReference type="PROSITE" id="PS50929">
    <property type="entry name" value="ABC_TM1F"/>
    <property type="match status" value="2"/>
</dbReference>
<reference evidence="14 15" key="1">
    <citation type="submission" date="2019-04" db="EMBL/GenBank/DDBJ databases">
        <title>High contiguity whole genome sequence and gene annotation resource for two Venturia nashicola isolates.</title>
        <authorList>
            <person name="Prokchorchik M."/>
            <person name="Won K."/>
            <person name="Lee Y."/>
            <person name="Choi E.D."/>
            <person name="Segonzac C."/>
            <person name="Sohn K.H."/>
        </authorList>
    </citation>
    <scope>NUCLEOTIDE SEQUENCE [LARGE SCALE GENOMIC DNA]</scope>
    <source>
        <strain evidence="14 15">PRI2</strain>
    </source>
</reference>
<keyword evidence="10" id="KW-0325">Glycoprotein</keyword>
<keyword evidence="3" id="KW-0813">Transport</keyword>
<dbReference type="SUPFAM" id="SSF52540">
    <property type="entry name" value="P-loop containing nucleoside triphosphate hydrolases"/>
    <property type="match status" value="2"/>
</dbReference>
<dbReference type="PROSITE" id="PS00211">
    <property type="entry name" value="ABC_TRANSPORTER_1"/>
    <property type="match status" value="1"/>
</dbReference>
<keyword evidence="7" id="KW-0067">ATP-binding</keyword>
<evidence type="ECO:0000256" key="9">
    <source>
        <dbReference type="ARBA" id="ARBA00023136"/>
    </source>
</evidence>
<evidence type="ECO:0000256" key="6">
    <source>
        <dbReference type="ARBA" id="ARBA00022741"/>
    </source>
</evidence>
<comment type="subcellular location">
    <subcellularLocation>
        <location evidence="1">Cell membrane</location>
        <topology evidence="1">Multi-pass membrane protein</topology>
    </subcellularLocation>
</comment>
<sequence>MHGNILVMVELHHMQCGDHTPKTTLRNPLIRRVQNHVDSKSSDVRWSTRLLVLDTLFCQFAFIFGHAFLSISICTFRPGRHRCVENKTAGFIVGPTGDRVVKAMESDICRSADLSFGPTVPPGCRGGFDFTFLFEDVFFSLLPDVALLLASLGGLWKFRGVGVGVAVGVGVGGGAKSSLGLVKLCATTSFAISQLVTLILWTITHNIQFQLSIAAAAVSLVASFAVCVLSYVEGRTSARPSPVLNIYLFGSGLFDILHIRSLWLAVRYTSNFQHVALSCTIGLGLKITLLFLEAVPKVGLQPSQSPEETSGVYSLRTFWWLNPILWLGRQKQLGSDDLFRIDSGLKTARYSSQMVEAWDKADQSHKYALLRMIISTLKWPLLAPAAPRLLLICFTYMQPLLIRRALDFIERQDGNSNIGYGLIGATVLVYSGLAILNGYYGHLLYRSITIVRGSLIDIIYHKSLAIELSAAQKAAPIGLVTADVERIDFTIERIHSLWASVIEIAIAIYLLEREMGWACFVPIFVALVCTLSTTFVSKMVPERQKRWNQAVQNRVALTSTMLSNMKTVKMMGYTNYIANTIQAARMSELAASKTFRKFMTVINSIVLIPKQLSAPFTFMVFVLAVQHGREAGGLTASRAFTSLTIIELITTPLGLALQAISSVTSSLACLDRIQAYLQSPNKVDQHRLPTSACSGKWKSDLIDLREKAMLECDAFGKEIETQSSITLRNATFAYKPAQDIVLSSISLTIPHGSVTMLVGPVGSGKSALVKAFLNELDLRSGQLDVRASRMAYCDSNPWIPSGSVRDCIVGMSESDVTWFDEVLHACALDEDILALAHGAETKIGSRGIALSEGQKQRLALARAIFSRAPLILLDDVFRSLDSSTENVIAQRLLSPEGLLRRCSLTAVLTTHSARYLSSATQIIVLEGGHVTQIGSFEHLSKQEGYVRSLSVQPQNIEIENFGLSEKDGSREKTKNAPVTRNSEKQAKRLVGTRDKSVYLFYLRPIGVSRCMILLFAVIALAVATRFQRVWVQWWTEDTSHQSMYIGVFFLLAVGACLSFSFFFWWMFMFVVPATAGGLHEQLLTSIINAPLSYFTTTDAGVILNRFSQDMAIINGMLPVNIFQAISIFMICLIQIAFIAYGSKYLSATIPLTFIVVWILSRFYLLTSQQLRLLDIELKAPIYTSLAETKEGLATIRAFGWQSSYKTIFQTRIDESKRATYLLFMIQRWLNFVLDLIIAGLATILMTLATQLRSSTNAAMFGVGLSSLIGFSMNVSQFIVCYTELENSLGAISRTKDCVDNIEAEDSSSSSYKKPPPDWPSQGAIEFRSVTASYNDIAKPALKNITFTAPAGHKICICGRTGSGKSTLISLLLRLLKSQEGQILIDSIDISTLPSLTIRQNINVIPQSPFFLPGSVRLNLHVDASSMPPDENLIGALRKVKLWDLISSRGGLDADLTSIALSHGQQQLFCLAAAILKKSTTKIVVIDEATSGVDEETEKMMDQLIKEEFQNCTVICIAHRLGMAREFDLVVVLGGGEVLEMVVFEAMESVSALQLLFQENREYWQSETKTINFEIKSALISHFSDA</sequence>
<feature type="transmembrane region" description="Helical" evidence="11">
    <location>
        <begin position="50"/>
        <end position="71"/>
    </location>
</feature>
<feature type="transmembrane region" description="Helical" evidence="11">
    <location>
        <begin position="494"/>
        <end position="511"/>
    </location>
</feature>
<dbReference type="InterPro" id="IPR011527">
    <property type="entry name" value="ABC1_TM_dom"/>
</dbReference>
<name>A0A4Z1NXV6_9PEZI</name>
<evidence type="ECO:0000259" key="13">
    <source>
        <dbReference type="PROSITE" id="PS50929"/>
    </source>
</evidence>
<feature type="transmembrane region" description="Helical" evidence="11">
    <location>
        <begin position="1231"/>
        <end position="1251"/>
    </location>
</feature>
<dbReference type="InterPro" id="IPR036640">
    <property type="entry name" value="ABC1_TM_sf"/>
</dbReference>
<protein>
    <submittedName>
        <fullName evidence="14">Canalicular multispecific organic anion transporter 2</fullName>
    </submittedName>
</protein>
<evidence type="ECO:0000313" key="15">
    <source>
        <dbReference type="Proteomes" id="UP000298493"/>
    </source>
</evidence>
<keyword evidence="4" id="KW-1003">Cell membrane</keyword>
<evidence type="ECO:0000256" key="8">
    <source>
        <dbReference type="ARBA" id="ARBA00022989"/>
    </source>
</evidence>
<evidence type="ECO:0000256" key="1">
    <source>
        <dbReference type="ARBA" id="ARBA00004651"/>
    </source>
</evidence>
<dbReference type="SUPFAM" id="SSF90123">
    <property type="entry name" value="ABC transporter transmembrane region"/>
    <property type="match status" value="2"/>
</dbReference>
<dbReference type="FunFam" id="3.40.50.300:FF:002145">
    <property type="entry name" value="ABC transporter (MsbA subfamily)"/>
    <property type="match status" value="1"/>
</dbReference>
<feature type="transmembrane region" description="Helical" evidence="11">
    <location>
        <begin position="418"/>
        <end position="440"/>
    </location>
</feature>
<feature type="domain" description="ABC transporter" evidence="12">
    <location>
        <begin position="1324"/>
        <end position="1559"/>
    </location>
</feature>
<dbReference type="Gene3D" id="3.40.50.300">
    <property type="entry name" value="P-loop containing nucleotide triphosphate hydrolases"/>
    <property type="match status" value="2"/>
</dbReference>
<keyword evidence="5 11" id="KW-0812">Transmembrane</keyword>
<evidence type="ECO:0000256" key="4">
    <source>
        <dbReference type="ARBA" id="ARBA00022475"/>
    </source>
</evidence>
<dbReference type="GO" id="GO:0016887">
    <property type="term" value="F:ATP hydrolysis activity"/>
    <property type="evidence" value="ECO:0007669"/>
    <property type="project" value="InterPro"/>
</dbReference>
<dbReference type="FunFam" id="1.20.1560.10:FF:000055">
    <property type="entry name" value="ABC multidrug transporter (Eurofung)"/>
    <property type="match status" value="1"/>
</dbReference>
<keyword evidence="8 11" id="KW-1133">Transmembrane helix</keyword>